<reference evidence="2 3" key="1">
    <citation type="submission" date="2024-03" db="EMBL/GenBank/DDBJ databases">
        <title>Aureococcus anophagefferens CCMP1851 and Kratosvirus quantuckense: Draft genome of a second virus-susceptible host strain in the model system.</title>
        <authorList>
            <person name="Chase E."/>
            <person name="Truchon A.R."/>
            <person name="Schepens W."/>
            <person name="Wilhelm S.W."/>
        </authorList>
    </citation>
    <scope>NUCLEOTIDE SEQUENCE [LARGE SCALE GENOMIC DNA]</scope>
    <source>
        <strain evidence="2 3">CCMP1851</strain>
    </source>
</reference>
<feature type="compositionally biased region" description="Basic and acidic residues" evidence="1">
    <location>
        <begin position="109"/>
        <end position="118"/>
    </location>
</feature>
<dbReference type="EMBL" id="JBBJCI010000365">
    <property type="protein sequence ID" value="KAK7232894.1"/>
    <property type="molecule type" value="Genomic_DNA"/>
</dbReference>
<sequence length="239" mass="25397">MPSFWGPGDDDADAAHEESLPDHAPEDDDDDDDDEARAAKAAQRWTRRAFEAAHEGRSGAAASAFKRALPPDAGRRSLPRGAAHQRRAPKRLAALRDAAETLDGWARGSEADDGREESADADPSPLDARGDGPRALRCRAHVELGLALARDASALDEALDHLFLAAELGAGAPKMVEDDASAPRLEAHDDVRFARVVASLTHNDARAAVDALIRHVRAAADRAPAAPPPEPRPSGDDDF</sequence>
<organism evidence="2 3">
    <name type="scientific">Aureococcus anophagefferens</name>
    <name type="common">Harmful bloom alga</name>
    <dbReference type="NCBI Taxonomy" id="44056"/>
    <lineage>
        <taxon>Eukaryota</taxon>
        <taxon>Sar</taxon>
        <taxon>Stramenopiles</taxon>
        <taxon>Ochrophyta</taxon>
        <taxon>Pelagophyceae</taxon>
        <taxon>Pelagomonadales</taxon>
        <taxon>Pelagomonadaceae</taxon>
        <taxon>Aureococcus</taxon>
    </lineage>
</organism>
<evidence type="ECO:0000313" key="2">
    <source>
        <dbReference type="EMBL" id="KAK7232894.1"/>
    </source>
</evidence>
<evidence type="ECO:0000313" key="3">
    <source>
        <dbReference type="Proteomes" id="UP001363151"/>
    </source>
</evidence>
<feature type="region of interest" description="Disordered" evidence="1">
    <location>
        <begin position="219"/>
        <end position="239"/>
    </location>
</feature>
<proteinExistence type="predicted"/>
<gene>
    <name evidence="2" type="ORF">SO694_00036147</name>
</gene>
<feature type="compositionally biased region" description="Basic and acidic residues" evidence="1">
    <location>
        <begin position="13"/>
        <end position="24"/>
    </location>
</feature>
<dbReference type="Proteomes" id="UP001363151">
    <property type="component" value="Unassembled WGS sequence"/>
</dbReference>
<accession>A0ABR1FLB3</accession>
<comment type="caution">
    <text evidence="2">The sequence shown here is derived from an EMBL/GenBank/DDBJ whole genome shotgun (WGS) entry which is preliminary data.</text>
</comment>
<keyword evidence="3" id="KW-1185">Reference proteome</keyword>
<feature type="compositionally biased region" description="Acidic residues" evidence="1">
    <location>
        <begin position="25"/>
        <end position="35"/>
    </location>
</feature>
<feature type="compositionally biased region" description="Basic and acidic residues" evidence="1">
    <location>
        <begin position="48"/>
        <end position="57"/>
    </location>
</feature>
<protein>
    <submittedName>
        <fullName evidence="2">Uncharacterized protein</fullName>
    </submittedName>
</protein>
<evidence type="ECO:0000256" key="1">
    <source>
        <dbReference type="SAM" id="MobiDB-lite"/>
    </source>
</evidence>
<feature type="region of interest" description="Disordered" evidence="1">
    <location>
        <begin position="1"/>
        <end position="133"/>
    </location>
</feature>
<name>A0ABR1FLB3_AURAN</name>